<name>Q24VG0_DESHY</name>
<dbReference type="eggNOG" id="ENOG5032T0P">
    <property type="taxonomic scope" value="Bacteria"/>
</dbReference>
<organism evidence="1 2">
    <name type="scientific">Desulfitobacterium hafniense (strain Y51)</name>
    <dbReference type="NCBI Taxonomy" id="138119"/>
    <lineage>
        <taxon>Bacteria</taxon>
        <taxon>Bacillati</taxon>
        <taxon>Bacillota</taxon>
        <taxon>Clostridia</taxon>
        <taxon>Eubacteriales</taxon>
        <taxon>Desulfitobacteriaceae</taxon>
        <taxon>Desulfitobacterium</taxon>
    </lineage>
</organism>
<keyword evidence="2" id="KW-1185">Reference proteome</keyword>
<protein>
    <recommendedName>
        <fullName evidence="3">ASCH domain-containing protein</fullName>
    </recommendedName>
</protein>
<evidence type="ECO:0000313" key="1">
    <source>
        <dbReference type="EMBL" id="BAE83982.1"/>
    </source>
</evidence>
<dbReference type="STRING" id="138119.DSY2193"/>
<evidence type="ECO:0000313" key="2">
    <source>
        <dbReference type="Proteomes" id="UP000001946"/>
    </source>
</evidence>
<accession>Q24VG0</accession>
<dbReference type="AlphaFoldDB" id="Q24VG0"/>
<reference evidence="1 2" key="1">
    <citation type="journal article" date="2006" name="J. Bacteriol.">
        <title>Complete genome sequence of the dehalorespiring bacterium Desulfitobacterium hafniense Y51 and comparison with Dehalococcoides ethenogenes 195.</title>
        <authorList>
            <person name="Nonaka H."/>
            <person name="Keresztes G."/>
            <person name="Shinoda Y."/>
            <person name="Ikenaga Y."/>
            <person name="Abe M."/>
            <person name="Naito K."/>
            <person name="Inatomi K."/>
            <person name="Furukawa K."/>
            <person name="Inui M."/>
            <person name="Yukawa H."/>
        </authorList>
    </citation>
    <scope>NUCLEOTIDE SEQUENCE [LARGE SCALE GENOMIC DNA]</scope>
    <source>
        <strain evidence="1 2">Y51</strain>
    </source>
</reference>
<evidence type="ECO:0008006" key="3">
    <source>
        <dbReference type="Google" id="ProtNLM"/>
    </source>
</evidence>
<dbReference type="KEGG" id="dsy:DSY2193"/>
<dbReference type="EMBL" id="AP008230">
    <property type="protein sequence ID" value="BAE83982.1"/>
    <property type="molecule type" value="Genomic_DNA"/>
</dbReference>
<proteinExistence type="predicted"/>
<dbReference type="Proteomes" id="UP000001946">
    <property type="component" value="Chromosome"/>
</dbReference>
<dbReference type="HOGENOM" id="CLU_077247_0_0_9"/>
<sequence length="206" mass="23841">MNLGKVITFRTEDVRAIIDGKKTATRIIIKPQPTYHYFLLGRITDSTGDKKRIGCAAWGPSEEDVAEYAKIPYEVGDILWVREKWTELDKQIHYAADGCPDIDRYDPFGKPLDGRKIKWKSPICMPRDFARIFLGVESVSAGRLQDITEEGAKAEGFIGDAISPAGKHARSWFRNKWDEDYWEKGFPWDRNPWVWVIEFERLDLPF</sequence>
<gene>
    <name evidence="1" type="ordered locus">DSY2193</name>
</gene>